<sequence length="162" mass="17652">MFELSVPWWELVLRATAVYAALLLLMRMSGKRTVGQFTPFDLLVVMLLSEGVSNALTGGEESVLGGLIVACTLLGLNALVSRLSARSDRIRKLAEGEAVVVGYDGRILDERLRAEHVTREDVMQALREADCDVADMKLALVEADGKISILRRAEGMAAHLRG</sequence>
<dbReference type="InterPro" id="IPR023090">
    <property type="entry name" value="UPF0702_alpha/beta_dom_sf"/>
</dbReference>
<evidence type="ECO:0000256" key="1">
    <source>
        <dbReference type="ARBA" id="ARBA00004651"/>
    </source>
</evidence>
<keyword evidence="10" id="KW-1185">Reference proteome</keyword>
<evidence type="ECO:0000256" key="5">
    <source>
        <dbReference type="ARBA" id="ARBA00022989"/>
    </source>
</evidence>
<accession>A0A368XX01</accession>
<dbReference type="InterPro" id="IPR007353">
    <property type="entry name" value="DUF421"/>
</dbReference>
<dbReference type="PANTHER" id="PTHR34582">
    <property type="entry name" value="UPF0702 TRANSMEMBRANE PROTEIN YCAP"/>
    <property type="match status" value="1"/>
</dbReference>
<dbReference type="RefSeq" id="WP_114467931.1">
    <property type="nucleotide sequence ID" value="NZ_QPJK01000003.1"/>
</dbReference>
<evidence type="ECO:0000313" key="10">
    <source>
        <dbReference type="Proteomes" id="UP000252884"/>
    </source>
</evidence>
<reference evidence="9 10" key="1">
    <citation type="submission" date="2018-07" db="EMBL/GenBank/DDBJ databases">
        <title>Genomic Encyclopedia of Type Strains, Phase IV (KMG-IV): sequencing the most valuable type-strain genomes for metagenomic binning, comparative biology and taxonomic classification.</title>
        <authorList>
            <person name="Goeker M."/>
        </authorList>
    </citation>
    <scope>NUCLEOTIDE SEQUENCE [LARGE SCALE GENOMIC DNA]</scope>
    <source>
        <strain evidence="9 10">DSM 21634</strain>
    </source>
</reference>
<evidence type="ECO:0000256" key="7">
    <source>
        <dbReference type="SAM" id="Phobius"/>
    </source>
</evidence>
<evidence type="ECO:0000256" key="3">
    <source>
        <dbReference type="ARBA" id="ARBA00022475"/>
    </source>
</evidence>
<feature type="transmembrane region" description="Helical" evidence="7">
    <location>
        <begin position="37"/>
        <end position="57"/>
    </location>
</feature>
<keyword evidence="3" id="KW-1003">Cell membrane</keyword>
<evidence type="ECO:0000256" key="4">
    <source>
        <dbReference type="ARBA" id="ARBA00022692"/>
    </source>
</evidence>
<keyword evidence="6 7" id="KW-0472">Membrane</keyword>
<feature type="domain" description="YetF C-terminal" evidence="8">
    <location>
        <begin position="86"/>
        <end position="154"/>
    </location>
</feature>
<evidence type="ECO:0000256" key="2">
    <source>
        <dbReference type="ARBA" id="ARBA00006448"/>
    </source>
</evidence>
<evidence type="ECO:0000259" key="8">
    <source>
        <dbReference type="Pfam" id="PF04239"/>
    </source>
</evidence>
<dbReference type="OrthoDB" id="9793799at2"/>
<keyword evidence="4 7" id="KW-0812">Transmembrane</keyword>
<dbReference type="PANTHER" id="PTHR34582:SF6">
    <property type="entry name" value="UPF0702 TRANSMEMBRANE PROTEIN YCAP"/>
    <property type="match status" value="1"/>
</dbReference>
<proteinExistence type="inferred from homology"/>
<keyword evidence="5 7" id="KW-1133">Transmembrane helix</keyword>
<dbReference type="AlphaFoldDB" id="A0A368XX01"/>
<feature type="transmembrane region" description="Helical" evidence="7">
    <location>
        <begin position="6"/>
        <end position="25"/>
    </location>
</feature>
<comment type="similarity">
    <text evidence="2">Belongs to the UPF0702 family.</text>
</comment>
<dbReference type="Gene3D" id="3.30.240.20">
    <property type="entry name" value="bsu07140 like domains"/>
    <property type="match status" value="1"/>
</dbReference>
<gene>
    <name evidence="9" type="ORF">DES41_103108</name>
</gene>
<evidence type="ECO:0000313" key="9">
    <source>
        <dbReference type="EMBL" id="RCW72503.1"/>
    </source>
</evidence>
<name>A0A368XX01_9BURK</name>
<dbReference type="Pfam" id="PF04239">
    <property type="entry name" value="DUF421"/>
    <property type="match status" value="1"/>
</dbReference>
<evidence type="ECO:0000256" key="6">
    <source>
        <dbReference type="ARBA" id="ARBA00023136"/>
    </source>
</evidence>
<dbReference type="EMBL" id="QPJK01000003">
    <property type="protein sequence ID" value="RCW72503.1"/>
    <property type="molecule type" value="Genomic_DNA"/>
</dbReference>
<dbReference type="Proteomes" id="UP000252884">
    <property type="component" value="Unassembled WGS sequence"/>
</dbReference>
<comment type="caution">
    <text evidence="9">The sequence shown here is derived from an EMBL/GenBank/DDBJ whole genome shotgun (WGS) entry which is preliminary data.</text>
</comment>
<comment type="subcellular location">
    <subcellularLocation>
        <location evidence="1">Cell membrane</location>
        <topology evidence="1">Multi-pass membrane protein</topology>
    </subcellularLocation>
</comment>
<protein>
    <submittedName>
        <fullName evidence="9">Uncharacterized protein DUF421</fullName>
    </submittedName>
</protein>
<organism evidence="9 10">
    <name type="scientific">Pseudorhodoferax soli</name>
    <dbReference type="NCBI Taxonomy" id="545864"/>
    <lineage>
        <taxon>Bacteria</taxon>
        <taxon>Pseudomonadati</taxon>
        <taxon>Pseudomonadota</taxon>
        <taxon>Betaproteobacteria</taxon>
        <taxon>Burkholderiales</taxon>
        <taxon>Comamonadaceae</taxon>
    </lineage>
</organism>
<dbReference type="GO" id="GO:0005886">
    <property type="term" value="C:plasma membrane"/>
    <property type="evidence" value="ECO:0007669"/>
    <property type="project" value="UniProtKB-SubCell"/>
</dbReference>
<feature type="transmembrane region" description="Helical" evidence="7">
    <location>
        <begin position="63"/>
        <end position="83"/>
    </location>
</feature>